<evidence type="ECO:0000313" key="1">
    <source>
        <dbReference type="EMBL" id="RUQ84500.1"/>
    </source>
</evidence>
<gene>
    <name evidence="1" type="ORF">EKM59_08625</name>
</gene>
<dbReference type="RefSeq" id="WP_127111431.1">
    <property type="nucleotide sequence ID" value="NZ_RZGR01000026.1"/>
</dbReference>
<reference evidence="1 2" key="1">
    <citation type="submission" date="2018-12" db="EMBL/GenBank/DDBJ databases">
        <title>Legionella sp,whole genome shotgun sequence.</title>
        <authorList>
            <person name="Wu H."/>
        </authorList>
    </citation>
    <scope>NUCLEOTIDE SEQUENCE [LARGE SCALE GENOMIC DNA]</scope>
    <source>
        <strain evidence="2">km714</strain>
    </source>
</reference>
<dbReference type="AlphaFoldDB" id="A0A3S0X3K3"/>
<proteinExistence type="predicted"/>
<dbReference type="EMBL" id="RZGR01000026">
    <property type="protein sequence ID" value="RUQ84500.1"/>
    <property type="molecule type" value="Genomic_DNA"/>
</dbReference>
<comment type="caution">
    <text evidence="1">The sequence shown here is derived from an EMBL/GenBank/DDBJ whole genome shotgun (WGS) entry which is preliminary data.</text>
</comment>
<protein>
    <submittedName>
        <fullName evidence="1">Uncharacterized protein</fullName>
    </submittedName>
</protein>
<dbReference type="Proteomes" id="UP000288012">
    <property type="component" value="Unassembled WGS sequence"/>
</dbReference>
<name>A0A3S0X3K3_9GAMM</name>
<keyword evidence="2" id="KW-1185">Reference proteome</keyword>
<sequence length="135" mass="15314">MEKFMKRRVVINNDVLKVQSAAYTLTTFAPSWATAITVKRTNENEFVATLVPEAQKHWEVAPHVTSKELLFALVNFFTRTEVKQKTDMHQIIESFLQGQTMNGKYLFNDNGDAINRNVSQANNVPAGSTEKTFSM</sequence>
<organism evidence="1 2">
    <name type="scientific">Legionella septentrionalis</name>
    <dbReference type="NCBI Taxonomy" id="2498109"/>
    <lineage>
        <taxon>Bacteria</taxon>
        <taxon>Pseudomonadati</taxon>
        <taxon>Pseudomonadota</taxon>
        <taxon>Gammaproteobacteria</taxon>
        <taxon>Legionellales</taxon>
        <taxon>Legionellaceae</taxon>
        <taxon>Legionella</taxon>
    </lineage>
</organism>
<evidence type="ECO:0000313" key="2">
    <source>
        <dbReference type="Proteomes" id="UP000288012"/>
    </source>
</evidence>
<accession>A0A3S0X3K3</accession>